<keyword evidence="3" id="KW-1185">Reference proteome</keyword>
<feature type="region of interest" description="Disordered" evidence="1">
    <location>
        <begin position="56"/>
        <end position="87"/>
    </location>
</feature>
<feature type="region of interest" description="Disordered" evidence="1">
    <location>
        <begin position="109"/>
        <end position="134"/>
    </location>
</feature>
<evidence type="ECO:0000256" key="1">
    <source>
        <dbReference type="SAM" id="MobiDB-lite"/>
    </source>
</evidence>
<evidence type="ECO:0000313" key="3">
    <source>
        <dbReference type="Proteomes" id="UP001214576"/>
    </source>
</evidence>
<reference evidence="2" key="1">
    <citation type="submission" date="2022-03" db="EMBL/GenBank/DDBJ databases">
        <title>Genomic analyses of argali, domestic sheep and their hybrids provide insights into chromosomal evolution, heterosis and genetic basis of agronomic traits.</title>
        <authorList>
            <person name="Li M."/>
        </authorList>
    </citation>
    <scope>NUCLEOTIDE SEQUENCE</scope>
    <source>
        <strain evidence="2">CAU-MHL-2022a</strain>
        <tissue evidence="2">Skin</tissue>
    </source>
</reference>
<protein>
    <submittedName>
        <fullName evidence="2">Uncharacterized protein</fullName>
    </submittedName>
</protein>
<name>A0AAD4TLP9_OVIAM</name>
<organism evidence="2 3">
    <name type="scientific">Ovis ammon polii</name>
    <dbReference type="NCBI Taxonomy" id="230172"/>
    <lineage>
        <taxon>Eukaryota</taxon>
        <taxon>Metazoa</taxon>
        <taxon>Chordata</taxon>
        <taxon>Craniata</taxon>
        <taxon>Vertebrata</taxon>
        <taxon>Euteleostomi</taxon>
        <taxon>Mammalia</taxon>
        <taxon>Eutheria</taxon>
        <taxon>Laurasiatheria</taxon>
        <taxon>Artiodactyla</taxon>
        <taxon>Ruminantia</taxon>
        <taxon>Pecora</taxon>
        <taxon>Bovidae</taxon>
        <taxon>Caprinae</taxon>
        <taxon>Ovis</taxon>
    </lineage>
</organism>
<comment type="caution">
    <text evidence="2">The sequence shown here is derived from an EMBL/GenBank/DDBJ whole genome shotgun (WGS) entry which is preliminary data.</text>
</comment>
<accession>A0AAD4TLP9</accession>
<sequence>MLMVDLATYSSLTLEICPPQRGPARISPPPASEHTLVQIQEKENFKATELTQGFVERSPPGFPWLRGQPTGEKPHLGSHHSLAPALSPEASLQKGVDFIKHGWEPSLLTEGKPELGFQEPEAPPPRFLKPPHLRLQAERKFKSKVSLG</sequence>
<dbReference type="EMBL" id="JAKZEL010000025">
    <property type="protein sequence ID" value="KAI4530417.1"/>
    <property type="molecule type" value="Genomic_DNA"/>
</dbReference>
<gene>
    <name evidence="2" type="ORF">MG293_019306</name>
</gene>
<proteinExistence type="predicted"/>
<dbReference type="AlphaFoldDB" id="A0AAD4TLP9"/>
<dbReference type="Proteomes" id="UP001214576">
    <property type="component" value="Unassembled WGS sequence"/>
</dbReference>
<evidence type="ECO:0000313" key="2">
    <source>
        <dbReference type="EMBL" id="KAI4530417.1"/>
    </source>
</evidence>